<feature type="transmembrane region" description="Helical" evidence="5">
    <location>
        <begin position="250"/>
        <end position="268"/>
    </location>
</feature>
<feature type="transmembrane region" description="Helical" evidence="5">
    <location>
        <begin position="348"/>
        <end position="369"/>
    </location>
</feature>
<keyword evidence="4 5" id="KW-0472">Membrane</keyword>
<feature type="transmembrane region" description="Helical" evidence="5">
    <location>
        <begin position="157"/>
        <end position="179"/>
    </location>
</feature>
<feature type="transmembrane region" description="Helical" evidence="5">
    <location>
        <begin position="318"/>
        <end position="341"/>
    </location>
</feature>
<accession>A0A4S3ZYH2</accession>
<feature type="transmembrane region" description="Helical" evidence="5">
    <location>
        <begin position="450"/>
        <end position="474"/>
    </location>
</feature>
<dbReference type="InterPro" id="IPR020846">
    <property type="entry name" value="MFS_dom"/>
</dbReference>
<dbReference type="InterPro" id="IPR011701">
    <property type="entry name" value="MFS"/>
</dbReference>
<dbReference type="GO" id="GO:0005886">
    <property type="term" value="C:plasma membrane"/>
    <property type="evidence" value="ECO:0007669"/>
    <property type="project" value="TreeGrafter"/>
</dbReference>
<feature type="transmembrane region" description="Helical" evidence="5">
    <location>
        <begin position="226"/>
        <end position="244"/>
    </location>
</feature>
<evidence type="ECO:0000256" key="1">
    <source>
        <dbReference type="ARBA" id="ARBA00004141"/>
    </source>
</evidence>
<dbReference type="PROSITE" id="PS50850">
    <property type="entry name" value="MFS"/>
    <property type="match status" value="1"/>
</dbReference>
<dbReference type="RefSeq" id="WP_190235735.1">
    <property type="nucleotide sequence ID" value="NZ_SSOA01000003.1"/>
</dbReference>
<dbReference type="Pfam" id="PF07690">
    <property type="entry name" value="MFS_1"/>
    <property type="match status" value="1"/>
</dbReference>
<feature type="transmembrane region" description="Helical" evidence="5">
    <location>
        <begin position="185"/>
        <end position="206"/>
    </location>
</feature>
<gene>
    <name evidence="7" type="ORF">E6C51_09215</name>
</gene>
<evidence type="ECO:0000256" key="4">
    <source>
        <dbReference type="ARBA" id="ARBA00023136"/>
    </source>
</evidence>
<feature type="transmembrane region" description="Helical" evidence="5">
    <location>
        <begin position="68"/>
        <end position="90"/>
    </location>
</feature>
<evidence type="ECO:0000313" key="8">
    <source>
        <dbReference type="Proteomes" id="UP000310754"/>
    </source>
</evidence>
<keyword evidence="2 5" id="KW-0812">Transmembrane</keyword>
<name>A0A4S3ZYH2_9HYPH</name>
<feature type="transmembrane region" description="Helical" evidence="5">
    <location>
        <begin position="99"/>
        <end position="118"/>
    </location>
</feature>
<feature type="transmembrane region" description="Helical" evidence="5">
    <location>
        <begin position="375"/>
        <end position="394"/>
    </location>
</feature>
<feature type="transmembrane region" description="Helical" evidence="5">
    <location>
        <begin position="36"/>
        <end position="56"/>
    </location>
</feature>
<dbReference type="PANTHER" id="PTHR23501">
    <property type="entry name" value="MAJOR FACILITATOR SUPERFAMILY"/>
    <property type="match status" value="1"/>
</dbReference>
<organism evidence="7 8">
    <name type="scientific">Allorhizobium terrae</name>
    <dbReference type="NCBI Taxonomy" id="1848972"/>
    <lineage>
        <taxon>Bacteria</taxon>
        <taxon>Pseudomonadati</taxon>
        <taxon>Pseudomonadota</taxon>
        <taxon>Alphaproteobacteria</taxon>
        <taxon>Hyphomicrobiales</taxon>
        <taxon>Rhizobiaceae</taxon>
        <taxon>Rhizobium/Agrobacterium group</taxon>
        <taxon>Allorhizobium</taxon>
    </lineage>
</organism>
<dbReference type="GO" id="GO:0022857">
    <property type="term" value="F:transmembrane transporter activity"/>
    <property type="evidence" value="ECO:0007669"/>
    <property type="project" value="InterPro"/>
</dbReference>
<evidence type="ECO:0000256" key="3">
    <source>
        <dbReference type="ARBA" id="ARBA00022989"/>
    </source>
</evidence>
<comment type="caution">
    <text evidence="7">The sequence shown here is derived from an EMBL/GenBank/DDBJ whole genome shotgun (WGS) entry which is preliminary data.</text>
</comment>
<keyword evidence="8" id="KW-1185">Reference proteome</keyword>
<feature type="transmembrane region" description="Helical" evidence="5">
    <location>
        <begin position="280"/>
        <end position="306"/>
    </location>
</feature>
<dbReference type="EMBL" id="SSOA01000003">
    <property type="protein sequence ID" value="THF50993.1"/>
    <property type="molecule type" value="Genomic_DNA"/>
</dbReference>
<dbReference type="AlphaFoldDB" id="A0A4S3ZYH2"/>
<reference evidence="7 8" key="1">
    <citation type="submission" date="2019-04" db="EMBL/GenBank/DDBJ databases">
        <title>Rhizobium terrae sp. nov., isolated from a paddy soil.</title>
        <authorList>
            <person name="Lin S.-Y."/>
            <person name="Hameed A."/>
            <person name="Huang H.-I."/>
            <person name="Young C.-C."/>
        </authorList>
    </citation>
    <scope>NUCLEOTIDE SEQUENCE [LARGE SCALE GENOMIC DNA]</scope>
    <source>
        <strain evidence="7 8">CC-HIH110</strain>
    </source>
</reference>
<comment type="subcellular location">
    <subcellularLocation>
        <location evidence="1">Membrane</location>
        <topology evidence="1">Multi-pass membrane protein</topology>
    </subcellularLocation>
</comment>
<evidence type="ECO:0000256" key="5">
    <source>
        <dbReference type="SAM" id="Phobius"/>
    </source>
</evidence>
<proteinExistence type="predicted"/>
<evidence type="ECO:0000256" key="2">
    <source>
        <dbReference type="ARBA" id="ARBA00022692"/>
    </source>
</evidence>
<feature type="transmembrane region" description="Helical" evidence="5">
    <location>
        <begin position="124"/>
        <end position="145"/>
    </location>
</feature>
<dbReference type="Gene3D" id="1.20.1250.20">
    <property type="entry name" value="MFS general substrate transporter like domains"/>
    <property type="match status" value="2"/>
</dbReference>
<keyword evidence="3 5" id="KW-1133">Transmembrane helix</keyword>
<dbReference type="InterPro" id="IPR036259">
    <property type="entry name" value="MFS_trans_sf"/>
</dbReference>
<sequence length="480" mass="49473">MAEIQDVMDNSASNSQNHPAGHWKALFGRPYRMTTLMLCIGVGLYAFNAFLVSTTLPSAVSEIGGARLLPWASTLYLAASIVAGASAAMLKSRMGARNALIGTTIIFLLGTLLAAHASSIAGVIVGRILQGLGEGVVAAVCYMLIPEIYPRHLIAKVFGLEACVWALAAFGGPVLAGVVTETLSWRAAFLINIPIVAIFLATALCVPARPPLQALKSAIPAGRLSLLLFAFILLLAANLTALTISRNTMIGLAMAALVLFVVLDESALESILPCSAFSSATAVGFGLWSVLLMPFAQAASGVYLVYSLQHLWHMGPTTAGTMGALIALSWSATAIGVANIGSGRVQKALIVASVAVEACGLAGVAFAILHPSLPLLTLSLIAIGAAFGMGWSFLNQTLMMASPEGERDKTSALLPTLQSAGYALGAAFAGLVANSFGFSETATDPVVGHAVAASFFFGFVAVLPAIATSGLMLLKLHTDG</sequence>
<dbReference type="SUPFAM" id="SSF103473">
    <property type="entry name" value="MFS general substrate transporter"/>
    <property type="match status" value="1"/>
</dbReference>
<dbReference type="PANTHER" id="PTHR23501:SF154">
    <property type="entry name" value="MULTIDRUG-EFFLUX TRANSPORTER RV1634-RELATED"/>
    <property type="match status" value="1"/>
</dbReference>
<feature type="domain" description="Major facilitator superfamily (MFS) profile" evidence="6">
    <location>
        <begin position="34"/>
        <end position="479"/>
    </location>
</feature>
<evidence type="ECO:0000259" key="6">
    <source>
        <dbReference type="PROSITE" id="PS50850"/>
    </source>
</evidence>
<dbReference type="Proteomes" id="UP000310754">
    <property type="component" value="Unassembled WGS sequence"/>
</dbReference>
<evidence type="ECO:0000313" key="7">
    <source>
        <dbReference type="EMBL" id="THF50993.1"/>
    </source>
</evidence>
<feature type="transmembrane region" description="Helical" evidence="5">
    <location>
        <begin position="415"/>
        <end position="438"/>
    </location>
</feature>
<protein>
    <submittedName>
        <fullName evidence="7">MFS transporter</fullName>
    </submittedName>
</protein>